<dbReference type="STRING" id="1353952.A0A165JVB6"/>
<feature type="transmembrane region" description="Helical" evidence="1">
    <location>
        <begin position="12"/>
        <end position="36"/>
    </location>
</feature>
<feature type="non-terminal residue" evidence="3">
    <location>
        <position position="111"/>
    </location>
</feature>
<dbReference type="AlphaFoldDB" id="A0A165JVB6"/>
<evidence type="ECO:0000259" key="2">
    <source>
        <dbReference type="Pfam" id="PF20153"/>
    </source>
</evidence>
<keyword evidence="4" id="KW-1185">Reference proteome</keyword>
<accession>A0A165JVB6</accession>
<proteinExistence type="predicted"/>
<dbReference type="Pfam" id="PF20153">
    <property type="entry name" value="DUF6535"/>
    <property type="match status" value="1"/>
</dbReference>
<gene>
    <name evidence="3" type="ORF">CALCODRAFT_410546</name>
</gene>
<keyword evidence="1" id="KW-0472">Membrane</keyword>
<dbReference type="OrthoDB" id="3235960at2759"/>
<evidence type="ECO:0000256" key="1">
    <source>
        <dbReference type="SAM" id="Phobius"/>
    </source>
</evidence>
<dbReference type="InParanoid" id="A0A165JVB6"/>
<feature type="transmembrane region" description="Helical" evidence="1">
    <location>
        <begin position="85"/>
        <end position="104"/>
    </location>
</feature>
<dbReference type="EMBL" id="KV423917">
    <property type="protein sequence ID" value="KZT62320.1"/>
    <property type="molecule type" value="Genomic_DNA"/>
</dbReference>
<sequence>ETMIEGWDKNMDVLLVFSALFSAVVTAFLVLSIALLSPDTSQQAVDALMVISAQLSAINSGGSAPPASYQAPAFEPSTASIGINALWVLSLTISLFTSVLAMLAKQWLRNY</sequence>
<feature type="domain" description="DUF6535" evidence="2">
    <location>
        <begin position="2"/>
        <end position="111"/>
    </location>
</feature>
<keyword evidence="1" id="KW-0812">Transmembrane</keyword>
<protein>
    <recommendedName>
        <fullName evidence="2">DUF6535 domain-containing protein</fullName>
    </recommendedName>
</protein>
<reference evidence="3 4" key="1">
    <citation type="journal article" date="2016" name="Mol. Biol. Evol.">
        <title>Comparative Genomics of Early-Diverging Mushroom-Forming Fungi Provides Insights into the Origins of Lignocellulose Decay Capabilities.</title>
        <authorList>
            <person name="Nagy L.G."/>
            <person name="Riley R."/>
            <person name="Tritt A."/>
            <person name="Adam C."/>
            <person name="Daum C."/>
            <person name="Floudas D."/>
            <person name="Sun H."/>
            <person name="Yadav J.S."/>
            <person name="Pangilinan J."/>
            <person name="Larsson K.H."/>
            <person name="Matsuura K."/>
            <person name="Barry K."/>
            <person name="Labutti K."/>
            <person name="Kuo R."/>
            <person name="Ohm R.A."/>
            <person name="Bhattacharya S.S."/>
            <person name="Shirouzu T."/>
            <person name="Yoshinaga Y."/>
            <person name="Martin F.M."/>
            <person name="Grigoriev I.V."/>
            <person name="Hibbett D.S."/>
        </authorList>
    </citation>
    <scope>NUCLEOTIDE SEQUENCE [LARGE SCALE GENOMIC DNA]</scope>
    <source>
        <strain evidence="3 4">HHB12733</strain>
    </source>
</reference>
<evidence type="ECO:0000313" key="4">
    <source>
        <dbReference type="Proteomes" id="UP000076842"/>
    </source>
</evidence>
<feature type="non-terminal residue" evidence="3">
    <location>
        <position position="1"/>
    </location>
</feature>
<name>A0A165JVB6_9BASI</name>
<evidence type="ECO:0000313" key="3">
    <source>
        <dbReference type="EMBL" id="KZT62320.1"/>
    </source>
</evidence>
<organism evidence="3 4">
    <name type="scientific">Calocera cornea HHB12733</name>
    <dbReference type="NCBI Taxonomy" id="1353952"/>
    <lineage>
        <taxon>Eukaryota</taxon>
        <taxon>Fungi</taxon>
        <taxon>Dikarya</taxon>
        <taxon>Basidiomycota</taxon>
        <taxon>Agaricomycotina</taxon>
        <taxon>Dacrymycetes</taxon>
        <taxon>Dacrymycetales</taxon>
        <taxon>Dacrymycetaceae</taxon>
        <taxon>Calocera</taxon>
    </lineage>
</organism>
<dbReference type="InterPro" id="IPR045338">
    <property type="entry name" value="DUF6535"/>
</dbReference>
<keyword evidence="1" id="KW-1133">Transmembrane helix</keyword>
<dbReference type="Proteomes" id="UP000076842">
    <property type="component" value="Unassembled WGS sequence"/>
</dbReference>